<dbReference type="OrthoDB" id="508119at2759"/>
<dbReference type="NCBIfam" id="TIGR00879">
    <property type="entry name" value="SP"/>
    <property type="match status" value="1"/>
</dbReference>
<dbReference type="EMBL" id="PQXJ01000735">
    <property type="protein sequence ID" value="TGO44806.1"/>
    <property type="molecule type" value="Genomic_DNA"/>
</dbReference>
<evidence type="ECO:0000256" key="10">
    <source>
        <dbReference type="SAM" id="MobiDB-lite"/>
    </source>
</evidence>
<evidence type="ECO:0000256" key="11">
    <source>
        <dbReference type="SAM" id="Phobius"/>
    </source>
</evidence>
<evidence type="ECO:0000256" key="7">
    <source>
        <dbReference type="ARBA" id="ARBA00023136"/>
    </source>
</evidence>
<feature type="transmembrane region" description="Helical" evidence="11">
    <location>
        <begin position="429"/>
        <end position="449"/>
    </location>
</feature>
<dbReference type="PANTHER" id="PTHR48022:SF34">
    <property type="entry name" value="MAJOR FACILITATOR SUPERFAMILY (MFS) PROFILE DOMAIN-CONTAINING PROTEIN-RELATED"/>
    <property type="match status" value="1"/>
</dbReference>
<keyword evidence="5" id="KW-0672">Quinate metabolism</keyword>
<feature type="transmembrane region" description="Helical" evidence="11">
    <location>
        <begin position="200"/>
        <end position="222"/>
    </location>
</feature>
<evidence type="ECO:0000256" key="9">
    <source>
        <dbReference type="RuleBase" id="RU003346"/>
    </source>
</evidence>
<evidence type="ECO:0000313" key="13">
    <source>
        <dbReference type="EMBL" id="TGO44806.1"/>
    </source>
</evidence>
<sequence length="551" mass="61274">MGILTMVEDRPTPKSVYNWRVYVSAMTASFAACMIGYTTSFIGTTVNLDSFNAEFGLDKLSDSGASLIQANIVSLFQAGAFFGSIFAYGTVYYAGRRITLWTFVSVFILGVCITFASIGGHIGPMYAGRVISGFGVNSYLLSGVNAHPSKVPIYISEIAPPAIRGRLVGTYELGWQIGGLVGFWINFGMSQSVPYGRNQWLIPFAVQLIPAGIVLIGSLIFLKETPRWLWTRGRREQGVENLCYIRQLKPDDTYILEEIEMMDLQINDLPTGFIKPLRMAFSDNKVLWRLFLGHMLFVLQNFAGINAINYYSPTIFKTMGVTSTETVELMTGLFGVVKCIMTVLWLTIFIYKLGRRTLFISGGIVGAILMFIIGALIATAKDNTGEGLDSQGIVTIFMIYLWTCIYITSWNGTPWVVNAEMFSHATRNVGQVGASMANWLWTFVIARVTPNMVASMGKNGFGMYFFFGSITALAVIFTWFLIPETKSVPLDRMDDLFAARPVRAAQKIVMEDLARNTLEFSKIDRKEESSLAQIERAKEAEDASQSERQSD</sequence>
<organism evidence="13 14">
    <name type="scientific">Botryotinia narcissicola</name>
    <dbReference type="NCBI Taxonomy" id="278944"/>
    <lineage>
        <taxon>Eukaryota</taxon>
        <taxon>Fungi</taxon>
        <taxon>Dikarya</taxon>
        <taxon>Ascomycota</taxon>
        <taxon>Pezizomycotina</taxon>
        <taxon>Leotiomycetes</taxon>
        <taxon>Helotiales</taxon>
        <taxon>Sclerotiniaceae</taxon>
        <taxon>Botryotinia</taxon>
    </lineage>
</organism>
<feature type="compositionally biased region" description="Basic and acidic residues" evidence="10">
    <location>
        <begin position="527"/>
        <end position="541"/>
    </location>
</feature>
<dbReference type="PANTHER" id="PTHR48022">
    <property type="entry name" value="PLASTIDIC GLUCOSE TRANSPORTER 4"/>
    <property type="match status" value="1"/>
</dbReference>
<evidence type="ECO:0000256" key="6">
    <source>
        <dbReference type="ARBA" id="ARBA00022989"/>
    </source>
</evidence>
<feature type="transmembrane region" description="Helical" evidence="11">
    <location>
        <begin position="286"/>
        <end position="309"/>
    </location>
</feature>
<accession>A0A4Z1H6S4</accession>
<dbReference type="InterPro" id="IPR005828">
    <property type="entry name" value="MFS_sugar_transport-like"/>
</dbReference>
<evidence type="ECO:0000259" key="12">
    <source>
        <dbReference type="PROSITE" id="PS50850"/>
    </source>
</evidence>
<dbReference type="Pfam" id="PF00083">
    <property type="entry name" value="Sugar_tr"/>
    <property type="match status" value="1"/>
</dbReference>
<feature type="transmembrane region" description="Helical" evidence="11">
    <location>
        <begin position="66"/>
        <end position="88"/>
    </location>
</feature>
<evidence type="ECO:0000256" key="5">
    <source>
        <dbReference type="ARBA" id="ARBA00022911"/>
    </source>
</evidence>
<dbReference type="GO" id="GO:0005351">
    <property type="term" value="F:carbohydrate:proton symporter activity"/>
    <property type="evidence" value="ECO:0007669"/>
    <property type="project" value="TreeGrafter"/>
</dbReference>
<keyword evidence="3 9" id="KW-0813">Transport</keyword>
<dbReference type="Proteomes" id="UP000297452">
    <property type="component" value="Unassembled WGS sequence"/>
</dbReference>
<feature type="transmembrane region" description="Helical" evidence="11">
    <location>
        <begin position="358"/>
        <end position="380"/>
    </location>
</feature>
<comment type="similarity">
    <text evidence="2 9">Belongs to the major facilitator superfamily. Sugar transporter (TC 2.A.1.1) family.</text>
</comment>
<name>A0A4Z1H6S4_9HELO</name>
<gene>
    <name evidence="13" type="ORF">BOTNAR_0738g00010</name>
</gene>
<feature type="transmembrane region" description="Helical" evidence="11">
    <location>
        <begin position="100"/>
        <end position="122"/>
    </location>
</feature>
<comment type="subcellular location">
    <subcellularLocation>
        <location evidence="1">Membrane</location>
        <topology evidence="1">Multi-pass membrane protein</topology>
    </subcellularLocation>
</comment>
<dbReference type="PRINTS" id="PR00171">
    <property type="entry name" value="SUGRTRNSPORT"/>
</dbReference>
<feature type="domain" description="Major facilitator superfamily (MFS) profile" evidence="12">
    <location>
        <begin position="24"/>
        <end position="486"/>
    </location>
</feature>
<dbReference type="InterPro" id="IPR036259">
    <property type="entry name" value="MFS_trans_sf"/>
</dbReference>
<feature type="region of interest" description="Disordered" evidence="10">
    <location>
        <begin position="527"/>
        <end position="551"/>
    </location>
</feature>
<feature type="transmembrane region" description="Helical" evidence="11">
    <location>
        <begin position="329"/>
        <end position="351"/>
    </location>
</feature>
<keyword evidence="4 11" id="KW-0812">Transmembrane</keyword>
<dbReference type="SUPFAM" id="SSF103473">
    <property type="entry name" value="MFS general substrate transporter"/>
    <property type="match status" value="1"/>
</dbReference>
<reference evidence="13 14" key="1">
    <citation type="submission" date="2017-12" db="EMBL/GenBank/DDBJ databases">
        <title>Comparative genomics of Botrytis spp.</title>
        <authorList>
            <person name="Valero-Jimenez C.A."/>
            <person name="Tapia P."/>
            <person name="Veloso J."/>
            <person name="Silva-Moreno E."/>
            <person name="Staats M."/>
            <person name="Valdes J.H."/>
            <person name="Van Kan J.A.L."/>
        </authorList>
    </citation>
    <scope>NUCLEOTIDE SEQUENCE [LARGE SCALE GENOMIC DNA]</scope>
    <source>
        <strain evidence="13 14">MUCL2120</strain>
    </source>
</reference>
<dbReference type="GO" id="GO:0016020">
    <property type="term" value="C:membrane"/>
    <property type="evidence" value="ECO:0007669"/>
    <property type="project" value="UniProtKB-SubCell"/>
</dbReference>
<keyword evidence="7 11" id="KW-0472">Membrane</keyword>
<comment type="caution">
    <text evidence="13">The sequence shown here is derived from an EMBL/GenBank/DDBJ whole genome shotgun (WGS) entry which is preliminary data.</text>
</comment>
<dbReference type="InterPro" id="IPR003663">
    <property type="entry name" value="Sugar/inositol_transpt"/>
</dbReference>
<evidence type="ECO:0000256" key="3">
    <source>
        <dbReference type="ARBA" id="ARBA00022448"/>
    </source>
</evidence>
<dbReference type="PROSITE" id="PS50850">
    <property type="entry name" value="MFS"/>
    <property type="match status" value="1"/>
</dbReference>
<dbReference type="InterPro" id="IPR020846">
    <property type="entry name" value="MFS_dom"/>
</dbReference>
<dbReference type="Gene3D" id="1.20.1250.20">
    <property type="entry name" value="MFS general substrate transporter like domains"/>
    <property type="match status" value="1"/>
</dbReference>
<evidence type="ECO:0000256" key="2">
    <source>
        <dbReference type="ARBA" id="ARBA00010992"/>
    </source>
</evidence>
<evidence type="ECO:0000256" key="4">
    <source>
        <dbReference type="ARBA" id="ARBA00022692"/>
    </source>
</evidence>
<dbReference type="InterPro" id="IPR050360">
    <property type="entry name" value="MFS_Sugar_Transporters"/>
</dbReference>
<evidence type="ECO:0000256" key="8">
    <source>
        <dbReference type="ARBA" id="ARBA00043213"/>
    </source>
</evidence>
<evidence type="ECO:0000313" key="14">
    <source>
        <dbReference type="Proteomes" id="UP000297452"/>
    </source>
</evidence>
<keyword evidence="14" id="KW-1185">Reference proteome</keyword>
<feature type="transmembrane region" description="Helical" evidence="11">
    <location>
        <begin position="461"/>
        <end position="482"/>
    </location>
</feature>
<keyword evidence="6 11" id="KW-1133">Transmembrane helix</keyword>
<evidence type="ECO:0000256" key="1">
    <source>
        <dbReference type="ARBA" id="ARBA00004141"/>
    </source>
</evidence>
<proteinExistence type="inferred from homology"/>
<protein>
    <recommendedName>
        <fullName evidence="8">Quinate transporter</fullName>
    </recommendedName>
</protein>
<feature type="transmembrane region" description="Helical" evidence="11">
    <location>
        <begin position="392"/>
        <end position="417"/>
    </location>
</feature>
<dbReference type="AlphaFoldDB" id="A0A4Z1H6S4"/>
<feature type="transmembrane region" description="Helical" evidence="11">
    <location>
        <begin position="21"/>
        <end position="46"/>
    </location>
</feature>